<organism evidence="1 2">
    <name type="scientific">Daphnia magna</name>
    <dbReference type="NCBI Taxonomy" id="35525"/>
    <lineage>
        <taxon>Eukaryota</taxon>
        <taxon>Metazoa</taxon>
        <taxon>Ecdysozoa</taxon>
        <taxon>Arthropoda</taxon>
        <taxon>Crustacea</taxon>
        <taxon>Branchiopoda</taxon>
        <taxon>Diplostraca</taxon>
        <taxon>Cladocera</taxon>
        <taxon>Anomopoda</taxon>
        <taxon>Daphniidae</taxon>
        <taxon>Daphnia</taxon>
    </lineage>
</organism>
<name>A0ABR0AA23_9CRUS</name>
<comment type="caution">
    <text evidence="1">The sequence shown here is derived from an EMBL/GenBank/DDBJ whole genome shotgun (WGS) entry which is preliminary data.</text>
</comment>
<evidence type="ECO:0000313" key="1">
    <source>
        <dbReference type="EMBL" id="KAK4021982.1"/>
    </source>
</evidence>
<gene>
    <name evidence="1" type="ORF">OUZ56_007469</name>
</gene>
<sequence length="86" mass="9742">MHTRWWVKQKPLPVRQSLAPPKWTTKFDALVRCAPIERPAGPLRSAPIDLTLFRFLPLSQPYICLQKTTAGVAVVVAQRAVHVRSK</sequence>
<evidence type="ECO:0000313" key="2">
    <source>
        <dbReference type="Proteomes" id="UP001234178"/>
    </source>
</evidence>
<reference evidence="1 2" key="1">
    <citation type="journal article" date="2023" name="Nucleic Acids Res.">
        <title>The hologenome of Daphnia magna reveals possible DNA methylation and microbiome-mediated evolution of the host genome.</title>
        <authorList>
            <person name="Chaturvedi A."/>
            <person name="Li X."/>
            <person name="Dhandapani V."/>
            <person name="Marshall H."/>
            <person name="Kissane S."/>
            <person name="Cuenca-Cambronero M."/>
            <person name="Asole G."/>
            <person name="Calvet F."/>
            <person name="Ruiz-Romero M."/>
            <person name="Marangio P."/>
            <person name="Guigo R."/>
            <person name="Rago D."/>
            <person name="Mirbahai L."/>
            <person name="Eastwood N."/>
            <person name="Colbourne J.K."/>
            <person name="Zhou J."/>
            <person name="Mallon E."/>
            <person name="Orsini L."/>
        </authorList>
    </citation>
    <scope>NUCLEOTIDE SEQUENCE [LARGE SCALE GENOMIC DNA]</scope>
    <source>
        <strain evidence="1">LRV0_1</strain>
    </source>
</reference>
<dbReference type="EMBL" id="JAOYFB010000037">
    <property type="protein sequence ID" value="KAK4021982.1"/>
    <property type="molecule type" value="Genomic_DNA"/>
</dbReference>
<proteinExistence type="predicted"/>
<dbReference type="Proteomes" id="UP001234178">
    <property type="component" value="Unassembled WGS sequence"/>
</dbReference>
<protein>
    <submittedName>
        <fullName evidence="1">Uncharacterized protein</fullName>
    </submittedName>
</protein>
<accession>A0ABR0AA23</accession>
<keyword evidence="2" id="KW-1185">Reference proteome</keyword>